<organism evidence="2 3">
    <name type="scientific">Saccharolobus islandicus (strain Y.N.15.51 / Yellowstone #2)</name>
    <name type="common">Sulfolobus islandicus</name>
    <dbReference type="NCBI Taxonomy" id="419942"/>
    <lineage>
        <taxon>Archaea</taxon>
        <taxon>Thermoproteota</taxon>
        <taxon>Thermoprotei</taxon>
        <taxon>Sulfolobales</taxon>
        <taxon>Sulfolobaceae</taxon>
        <taxon>Saccharolobus</taxon>
    </lineage>
</organism>
<dbReference type="HOGENOM" id="CLU_486296_0_0_2"/>
<keyword evidence="1" id="KW-0175">Coiled coil</keyword>
<name>C3NIT5_SACI1</name>
<protein>
    <submittedName>
        <fullName evidence="2">Uncharacterized protein</fullName>
    </submittedName>
</protein>
<dbReference type="RefSeq" id="WP_012717672.1">
    <property type="nucleotide sequence ID" value="NC_012623.1"/>
</dbReference>
<gene>
    <name evidence="2" type="ordered locus">YN1551_2009</name>
</gene>
<feature type="coiled-coil region" evidence="1">
    <location>
        <begin position="339"/>
        <end position="366"/>
    </location>
</feature>
<sequence>MGDITVKGHIIKSYKKGIIVNFYPDDKRDYLRNVWLNEISKVFDFLPKSNNNVVITGYSQYFNEEEAFIAYGEDRVIEGRPYVHLHVLVLDIDEYKKANYNMFDTDVKFISYENFRKNEISLQRELRVNATGINSSNSYVDNILNDWLNGKSTFYSNDPTNLIKALARRKGGNFTYVTNLSPRDPTKFNIIVYRGTDEVPDYRSKQLIMDYLEKAKSTEIIFKFVNIYQFLKSLNIEMKEGKSYQEALIEFIKKHCHYLEPSGLYCKLEAIFGEKAIEIYNLILKNCPDSHVSTNDPCFTQAIYKIGHYPELPSRNIIENIKKQDKGAYEKLSQIFRILLEIQEKFNELNELLAKENVNIEKLRNYPLLLNALESMYYTFVNYDEEPLRSLLNYVKVKQPNVIDTNLLKEIIPYLTKEERKKLIVEYLKENGVSVKSYLNLFDKSEIKDVINETIRNKDGLLIIGTHIHDYLDNNTNCFNLLVQWVENNKVEDASEYIDKIKHAFSDLLNTKKGVFNQHVDLRGLALKNKEVIGKIEILSNYLEEEDRKYIQNELKRIKK</sequence>
<reference evidence="2 3" key="1">
    <citation type="journal article" date="2009" name="Proc. Natl. Acad. Sci. U.S.A.">
        <title>Biogeography of the Sulfolobus islandicus pan-genome.</title>
        <authorList>
            <person name="Reno M.L."/>
            <person name="Held N.L."/>
            <person name="Fields C.J."/>
            <person name="Burke P.V."/>
            <person name="Whitaker R.J."/>
        </authorList>
    </citation>
    <scope>NUCLEOTIDE SEQUENCE [LARGE SCALE GENOMIC DNA]</scope>
    <source>
        <strain evidence="3">Y.N.15.51 / Yellowstone #2</strain>
    </source>
</reference>
<accession>C3NIT5</accession>
<evidence type="ECO:0000313" key="2">
    <source>
        <dbReference type="EMBL" id="ACP49045.1"/>
    </source>
</evidence>
<dbReference type="AlphaFoldDB" id="C3NIT5"/>
<evidence type="ECO:0000256" key="1">
    <source>
        <dbReference type="SAM" id="Coils"/>
    </source>
</evidence>
<dbReference type="GeneID" id="7810973"/>
<evidence type="ECO:0000313" key="3">
    <source>
        <dbReference type="Proteomes" id="UP000006818"/>
    </source>
</evidence>
<dbReference type="Proteomes" id="UP000006818">
    <property type="component" value="Chromosome"/>
</dbReference>
<proteinExistence type="predicted"/>
<dbReference type="KEGG" id="sin:YN1551_2009"/>
<dbReference type="EMBL" id="CP001404">
    <property type="protein sequence ID" value="ACP49045.1"/>
    <property type="molecule type" value="Genomic_DNA"/>
</dbReference>